<feature type="region of interest" description="Disordered" evidence="1">
    <location>
        <begin position="1"/>
        <end position="43"/>
    </location>
</feature>
<evidence type="ECO:0000313" key="2">
    <source>
        <dbReference type="EMBL" id="CAH2091538.1"/>
    </source>
</evidence>
<accession>A0AAU9TXG6</accession>
<evidence type="ECO:0000256" key="1">
    <source>
        <dbReference type="SAM" id="MobiDB-lite"/>
    </source>
</evidence>
<feature type="compositionally biased region" description="Pro residues" evidence="1">
    <location>
        <begin position="23"/>
        <end position="33"/>
    </location>
</feature>
<sequence length="110" mass="12164">MSRSVRRAAAPGKPPAHFALVMPPAPLPHPSPRATPRAPRPAATRAADNAYFCLARARDITKGNGRARSRMLHSHTWRRRTSLAQYGAVLHSTTQYGAVRRRHARAYCSD</sequence>
<name>A0AAU9TXG6_EUPED</name>
<keyword evidence="3" id="KW-1185">Reference proteome</keyword>
<dbReference type="EMBL" id="CAKOGL010000010">
    <property type="protein sequence ID" value="CAH2091538.1"/>
    <property type="molecule type" value="Genomic_DNA"/>
</dbReference>
<reference evidence="2" key="1">
    <citation type="submission" date="2022-03" db="EMBL/GenBank/DDBJ databases">
        <authorList>
            <person name="Tunstrom K."/>
        </authorList>
    </citation>
    <scope>NUCLEOTIDE SEQUENCE</scope>
</reference>
<protein>
    <submittedName>
        <fullName evidence="2">Uncharacterized protein</fullName>
    </submittedName>
</protein>
<organism evidence="2 3">
    <name type="scientific">Euphydryas editha</name>
    <name type="common">Edith's checkerspot</name>
    <dbReference type="NCBI Taxonomy" id="104508"/>
    <lineage>
        <taxon>Eukaryota</taxon>
        <taxon>Metazoa</taxon>
        <taxon>Ecdysozoa</taxon>
        <taxon>Arthropoda</taxon>
        <taxon>Hexapoda</taxon>
        <taxon>Insecta</taxon>
        <taxon>Pterygota</taxon>
        <taxon>Neoptera</taxon>
        <taxon>Endopterygota</taxon>
        <taxon>Lepidoptera</taxon>
        <taxon>Glossata</taxon>
        <taxon>Ditrysia</taxon>
        <taxon>Papilionoidea</taxon>
        <taxon>Nymphalidae</taxon>
        <taxon>Nymphalinae</taxon>
        <taxon>Euphydryas</taxon>
    </lineage>
</organism>
<dbReference type="AlphaFoldDB" id="A0AAU9TXG6"/>
<proteinExistence type="predicted"/>
<gene>
    <name evidence="2" type="ORF">EEDITHA_LOCUS7396</name>
</gene>
<comment type="caution">
    <text evidence="2">The sequence shown here is derived from an EMBL/GenBank/DDBJ whole genome shotgun (WGS) entry which is preliminary data.</text>
</comment>
<feature type="compositionally biased region" description="Low complexity" evidence="1">
    <location>
        <begin position="34"/>
        <end position="43"/>
    </location>
</feature>
<dbReference type="Proteomes" id="UP001153954">
    <property type="component" value="Unassembled WGS sequence"/>
</dbReference>
<evidence type="ECO:0000313" key="3">
    <source>
        <dbReference type="Proteomes" id="UP001153954"/>
    </source>
</evidence>